<proteinExistence type="predicted"/>
<evidence type="ECO:0000313" key="2">
    <source>
        <dbReference type="EMBL" id="MCF0062134.1"/>
    </source>
</evidence>
<dbReference type="InterPro" id="IPR007712">
    <property type="entry name" value="RelE/ParE_toxin"/>
</dbReference>
<organism evidence="2 3">
    <name type="scientific">Dyadobacter chenwenxiniae</name>
    <dbReference type="NCBI Taxonomy" id="2906456"/>
    <lineage>
        <taxon>Bacteria</taxon>
        <taxon>Pseudomonadati</taxon>
        <taxon>Bacteroidota</taxon>
        <taxon>Cytophagia</taxon>
        <taxon>Cytophagales</taxon>
        <taxon>Spirosomataceae</taxon>
        <taxon>Dyadobacter</taxon>
    </lineage>
</organism>
<comment type="caution">
    <text evidence="2">The sequence shown here is derived from an EMBL/GenBank/DDBJ whole genome shotgun (WGS) entry which is preliminary data.</text>
</comment>
<keyword evidence="3" id="KW-1185">Reference proteome</keyword>
<dbReference type="Proteomes" id="UP001139000">
    <property type="component" value="Unassembled WGS sequence"/>
</dbReference>
<dbReference type="RefSeq" id="WP_234655312.1">
    <property type="nucleotide sequence ID" value="NZ_CP094997.1"/>
</dbReference>
<evidence type="ECO:0000313" key="3">
    <source>
        <dbReference type="Proteomes" id="UP001139000"/>
    </source>
</evidence>
<dbReference type="EMBL" id="JAJTTC010000001">
    <property type="protein sequence ID" value="MCF0062134.1"/>
    <property type="molecule type" value="Genomic_DNA"/>
</dbReference>
<name>A0A9X1PKZ5_9BACT</name>
<accession>A0A9X1PKZ5</accession>
<dbReference type="AlphaFoldDB" id="A0A9X1PKZ5"/>
<sequence>MSYEIKWTPLAKDNYSETVSYIYDTWGEVSAEKFTDDLEASLKNRERFHFLGKPYALLPSVRELVLGKHQSLFYTVFENSVLILNLIDSRRKV</sequence>
<dbReference type="Pfam" id="PF05016">
    <property type="entry name" value="ParE_toxin"/>
    <property type="match status" value="1"/>
</dbReference>
<keyword evidence="1" id="KW-1277">Toxin-antitoxin system</keyword>
<reference evidence="2" key="1">
    <citation type="submission" date="2021-12" db="EMBL/GenBank/DDBJ databases">
        <title>Novel species in genus Dyadobacter.</title>
        <authorList>
            <person name="Ma C."/>
        </authorList>
    </citation>
    <scope>NUCLEOTIDE SEQUENCE</scope>
    <source>
        <strain evidence="2">LJ419</strain>
    </source>
</reference>
<protein>
    <submittedName>
        <fullName evidence="2">Type II toxin-antitoxin system RelE/ParE family toxin</fullName>
    </submittedName>
</protein>
<gene>
    <name evidence="2" type="ORF">LXM26_11570</name>
</gene>
<dbReference type="Gene3D" id="3.30.2310.20">
    <property type="entry name" value="RelE-like"/>
    <property type="match status" value="1"/>
</dbReference>
<evidence type="ECO:0000256" key="1">
    <source>
        <dbReference type="ARBA" id="ARBA00022649"/>
    </source>
</evidence>
<dbReference type="InterPro" id="IPR035093">
    <property type="entry name" value="RelE/ParE_toxin_dom_sf"/>
</dbReference>